<feature type="compositionally biased region" description="Polar residues" evidence="1">
    <location>
        <begin position="272"/>
        <end position="283"/>
    </location>
</feature>
<dbReference type="PANTHER" id="PTHR43805">
    <property type="entry name" value="GLYCEROPHOSPHORYL DIESTER PHOSPHODIESTERASE"/>
    <property type="match status" value="1"/>
</dbReference>
<dbReference type="Pfam" id="PF03009">
    <property type="entry name" value="GDPD"/>
    <property type="match status" value="1"/>
</dbReference>
<dbReference type="EMBL" id="JBHSXX010000001">
    <property type="protein sequence ID" value="MFC6869179.1"/>
    <property type="molecule type" value="Genomic_DNA"/>
</dbReference>
<dbReference type="InterPro" id="IPR030395">
    <property type="entry name" value="GP_PDE_dom"/>
</dbReference>
<accession>A0ABW2C340</accession>
<dbReference type="SUPFAM" id="SSF51695">
    <property type="entry name" value="PLC-like phosphodiesterases"/>
    <property type="match status" value="1"/>
</dbReference>
<gene>
    <name evidence="3" type="ORF">ACFQGD_18725</name>
</gene>
<dbReference type="Gene3D" id="3.20.20.190">
    <property type="entry name" value="Phosphatidylinositol (PI) phosphodiesterase"/>
    <property type="match status" value="1"/>
</dbReference>
<evidence type="ECO:0000313" key="4">
    <source>
        <dbReference type="Proteomes" id="UP001596337"/>
    </source>
</evidence>
<dbReference type="PANTHER" id="PTHR43805:SF1">
    <property type="entry name" value="GP-PDE DOMAIN-CONTAINING PROTEIN"/>
    <property type="match status" value="1"/>
</dbReference>
<comment type="caution">
    <text evidence="3">The sequence shown here is derived from an EMBL/GenBank/DDBJ whole genome shotgun (WGS) entry which is preliminary data.</text>
</comment>
<keyword evidence="4" id="KW-1185">Reference proteome</keyword>
<dbReference type="RefSeq" id="WP_345402952.1">
    <property type="nucleotide sequence ID" value="NZ_BAABLA010000112.1"/>
</dbReference>
<evidence type="ECO:0000313" key="3">
    <source>
        <dbReference type="EMBL" id="MFC6869179.1"/>
    </source>
</evidence>
<sequence>MTSRYPYLASPVPRAFAHRGWHIDDLHGMENSLPAFRRAADEGYHHIETDVHATSDGVLVVHHDDTLDRTTDRCGSINQLTWSEVRRAKIGGQVPVSRLEDVLEELPNAHFNVDIKTDAAVEPFLRTIRRCKAVHRVAAASFSARRLARIRKFGGPQLVQAMDPVSAGIVWATSKVPLVPLGFLAKGAMAQVPLRQGKLPVVSPAFVRRAHRMGAEVHVWTVDDAPTMRKLLDIGVDGIITDRPDILRTVLRERGAWPHGATDEAASPPTPHATSSDQADPSH</sequence>
<dbReference type="InterPro" id="IPR017946">
    <property type="entry name" value="PLC-like_Pdiesterase_TIM-brl"/>
</dbReference>
<name>A0ABW2C340_9PSEU</name>
<reference evidence="4" key="1">
    <citation type="journal article" date="2019" name="Int. J. Syst. Evol. Microbiol.">
        <title>The Global Catalogue of Microorganisms (GCM) 10K type strain sequencing project: providing services to taxonomists for standard genome sequencing and annotation.</title>
        <authorList>
            <consortium name="The Broad Institute Genomics Platform"/>
            <consortium name="The Broad Institute Genome Sequencing Center for Infectious Disease"/>
            <person name="Wu L."/>
            <person name="Ma J."/>
        </authorList>
    </citation>
    <scope>NUCLEOTIDE SEQUENCE [LARGE SCALE GENOMIC DNA]</scope>
    <source>
        <strain evidence="4">KCTC 32255</strain>
    </source>
</reference>
<feature type="domain" description="GP-PDE" evidence="2">
    <location>
        <begin position="13"/>
        <end position="251"/>
    </location>
</feature>
<protein>
    <submittedName>
        <fullName evidence="3">Glycerophosphodiester phosphodiesterase</fullName>
    </submittedName>
</protein>
<dbReference type="CDD" id="cd08561">
    <property type="entry name" value="GDPD_cytoplasmic_ScUgpQ2_like"/>
    <property type="match status" value="1"/>
</dbReference>
<evidence type="ECO:0000256" key="1">
    <source>
        <dbReference type="SAM" id="MobiDB-lite"/>
    </source>
</evidence>
<organism evidence="3 4">
    <name type="scientific">Haloechinothrix salitolerans</name>
    <dbReference type="NCBI Taxonomy" id="926830"/>
    <lineage>
        <taxon>Bacteria</taxon>
        <taxon>Bacillati</taxon>
        <taxon>Actinomycetota</taxon>
        <taxon>Actinomycetes</taxon>
        <taxon>Pseudonocardiales</taxon>
        <taxon>Pseudonocardiaceae</taxon>
        <taxon>Haloechinothrix</taxon>
    </lineage>
</organism>
<evidence type="ECO:0000259" key="2">
    <source>
        <dbReference type="PROSITE" id="PS51704"/>
    </source>
</evidence>
<dbReference type="Proteomes" id="UP001596337">
    <property type="component" value="Unassembled WGS sequence"/>
</dbReference>
<proteinExistence type="predicted"/>
<feature type="region of interest" description="Disordered" evidence="1">
    <location>
        <begin position="258"/>
        <end position="283"/>
    </location>
</feature>
<dbReference type="PROSITE" id="PS51704">
    <property type="entry name" value="GP_PDE"/>
    <property type="match status" value="1"/>
</dbReference>